<evidence type="ECO:0000313" key="3">
    <source>
        <dbReference type="Proteomes" id="UP001193389"/>
    </source>
</evidence>
<dbReference type="RefSeq" id="WP_318349573.1">
    <property type="nucleotide sequence ID" value="NZ_AP018694.1"/>
</dbReference>
<accession>A0A5K7S576</accession>
<feature type="region of interest" description="Disordered" evidence="1">
    <location>
        <begin position="1"/>
        <end position="40"/>
    </location>
</feature>
<protein>
    <submittedName>
        <fullName evidence="2">Uncharacterized protein</fullName>
    </submittedName>
</protein>
<sequence length="40" mass="4768">MAKKGNGLKEPSKNLKEKRLEKRTKKEELKMSKRKKLQLN</sequence>
<organism evidence="2 3">
    <name type="scientific">Aquipluma nitroreducens</name>
    <dbReference type="NCBI Taxonomy" id="2010828"/>
    <lineage>
        <taxon>Bacteria</taxon>
        <taxon>Pseudomonadati</taxon>
        <taxon>Bacteroidota</taxon>
        <taxon>Bacteroidia</taxon>
        <taxon>Marinilabiliales</taxon>
        <taxon>Prolixibacteraceae</taxon>
        <taxon>Aquipluma</taxon>
    </lineage>
</organism>
<dbReference type="AlphaFoldDB" id="A0A5K7S576"/>
<proteinExistence type="predicted"/>
<reference evidence="2" key="1">
    <citation type="journal article" date="2020" name="Int. J. Syst. Evol. Microbiol.">
        <title>Aquipluma nitroreducens gen. nov. sp. nov., a novel facultatively anaerobic bacterium isolated from a freshwater lake.</title>
        <authorList>
            <person name="Watanabe M."/>
            <person name="Kojima H."/>
            <person name="Fukui M."/>
        </authorList>
    </citation>
    <scope>NUCLEOTIDE SEQUENCE</scope>
    <source>
        <strain evidence="2">MeG22</strain>
    </source>
</reference>
<evidence type="ECO:0000256" key="1">
    <source>
        <dbReference type="SAM" id="MobiDB-lite"/>
    </source>
</evidence>
<evidence type="ECO:0000313" key="2">
    <source>
        <dbReference type="EMBL" id="BBE16504.1"/>
    </source>
</evidence>
<dbReference type="KEGG" id="anf:AQPE_0643"/>
<keyword evidence="3" id="KW-1185">Reference proteome</keyword>
<dbReference type="Proteomes" id="UP001193389">
    <property type="component" value="Chromosome"/>
</dbReference>
<gene>
    <name evidence="2" type="ORF">AQPE_0643</name>
</gene>
<feature type="compositionally biased region" description="Basic and acidic residues" evidence="1">
    <location>
        <begin position="10"/>
        <end position="31"/>
    </location>
</feature>
<name>A0A5K7S576_9BACT</name>
<dbReference type="EMBL" id="AP018694">
    <property type="protein sequence ID" value="BBE16504.1"/>
    <property type="molecule type" value="Genomic_DNA"/>
</dbReference>